<dbReference type="EMBL" id="CM029038">
    <property type="protein sequence ID" value="KAG2649811.1"/>
    <property type="molecule type" value="Genomic_DNA"/>
</dbReference>
<protein>
    <submittedName>
        <fullName evidence="1">Uncharacterized protein</fullName>
    </submittedName>
</protein>
<accession>A0A8T0WJL0</accession>
<evidence type="ECO:0000313" key="2">
    <source>
        <dbReference type="Proteomes" id="UP000823388"/>
    </source>
</evidence>
<proteinExistence type="predicted"/>
<organism evidence="1 2">
    <name type="scientific">Panicum virgatum</name>
    <name type="common">Blackwell switchgrass</name>
    <dbReference type="NCBI Taxonomy" id="38727"/>
    <lineage>
        <taxon>Eukaryota</taxon>
        <taxon>Viridiplantae</taxon>
        <taxon>Streptophyta</taxon>
        <taxon>Embryophyta</taxon>
        <taxon>Tracheophyta</taxon>
        <taxon>Spermatophyta</taxon>
        <taxon>Magnoliopsida</taxon>
        <taxon>Liliopsida</taxon>
        <taxon>Poales</taxon>
        <taxon>Poaceae</taxon>
        <taxon>PACMAD clade</taxon>
        <taxon>Panicoideae</taxon>
        <taxon>Panicodae</taxon>
        <taxon>Paniceae</taxon>
        <taxon>Panicinae</taxon>
        <taxon>Panicum</taxon>
        <taxon>Panicum sect. Hiantes</taxon>
    </lineage>
</organism>
<reference evidence="1" key="1">
    <citation type="submission" date="2020-05" db="EMBL/GenBank/DDBJ databases">
        <title>WGS assembly of Panicum virgatum.</title>
        <authorList>
            <person name="Lovell J.T."/>
            <person name="Jenkins J."/>
            <person name="Shu S."/>
            <person name="Juenger T.E."/>
            <person name="Schmutz J."/>
        </authorList>
    </citation>
    <scope>NUCLEOTIDE SEQUENCE</scope>
    <source>
        <strain evidence="1">AP13</strain>
    </source>
</reference>
<dbReference type="AlphaFoldDB" id="A0A8T0WJL0"/>
<sequence>MKWRSLHTCACMCRFPLFSLHLSNRYLKFWAGIYLPVSQGPIRSTSSLK</sequence>
<comment type="caution">
    <text evidence="1">The sequence shown here is derived from an EMBL/GenBank/DDBJ whole genome shotgun (WGS) entry which is preliminary data.</text>
</comment>
<evidence type="ECO:0000313" key="1">
    <source>
        <dbReference type="EMBL" id="KAG2649811.1"/>
    </source>
</evidence>
<gene>
    <name evidence="1" type="ORF">PVAP13_1NG133000</name>
</gene>
<keyword evidence="2" id="KW-1185">Reference proteome</keyword>
<name>A0A8T0WJL0_PANVG</name>
<dbReference type="Proteomes" id="UP000823388">
    <property type="component" value="Chromosome 1N"/>
</dbReference>